<dbReference type="Pfam" id="PF23376">
    <property type="entry name" value="Fn3_VIN3"/>
    <property type="match status" value="1"/>
</dbReference>
<reference evidence="8" key="1">
    <citation type="submission" date="2023-02" db="EMBL/GenBank/DDBJ databases">
        <title>Genome of toxic invasive species Heracleum sosnowskyi carries increased number of genes despite the absence of recent whole-genome duplications.</title>
        <authorList>
            <person name="Schelkunov M."/>
            <person name="Shtratnikova V."/>
            <person name="Makarenko M."/>
            <person name="Klepikova A."/>
            <person name="Omelchenko D."/>
            <person name="Novikova G."/>
            <person name="Obukhova E."/>
            <person name="Bogdanov V."/>
            <person name="Penin A."/>
            <person name="Logacheva M."/>
        </authorList>
    </citation>
    <scope>NUCLEOTIDE SEQUENCE</scope>
    <source>
        <strain evidence="8">Hsosn_3</strain>
        <tissue evidence="8">Leaf</tissue>
    </source>
</reference>
<dbReference type="InterPro" id="IPR044514">
    <property type="entry name" value="VIN3-like"/>
</dbReference>
<comment type="caution">
    <text evidence="8">The sequence shown here is derived from an EMBL/GenBank/DDBJ whole genome shotgun (WGS) entry which is preliminary data.</text>
</comment>
<dbReference type="InterPro" id="IPR036116">
    <property type="entry name" value="FN3_sf"/>
</dbReference>
<feature type="compositionally biased region" description="Basic and acidic residues" evidence="6">
    <location>
        <begin position="565"/>
        <end position="578"/>
    </location>
</feature>
<evidence type="ECO:0000313" key="8">
    <source>
        <dbReference type="EMBL" id="KAK1399807.1"/>
    </source>
</evidence>
<dbReference type="GO" id="GO:0005634">
    <property type="term" value="C:nucleus"/>
    <property type="evidence" value="ECO:0007669"/>
    <property type="project" value="UniProtKB-SubCell"/>
</dbReference>
<dbReference type="PROSITE" id="PS50853">
    <property type="entry name" value="FN3"/>
    <property type="match status" value="1"/>
</dbReference>
<feature type="compositionally biased region" description="Polar residues" evidence="6">
    <location>
        <begin position="535"/>
        <end position="544"/>
    </location>
</feature>
<dbReference type="InterPro" id="IPR003961">
    <property type="entry name" value="FN3_dom"/>
</dbReference>
<dbReference type="GO" id="GO:0040029">
    <property type="term" value="P:epigenetic regulation of gene expression"/>
    <property type="evidence" value="ECO:0007669"/>
    <property type="project" value="InterPro"/>
</dbReference>
<evidence type="ECO:0000256" key="3">
    <source>
        <dbReference type="ARBA" id="ARBA00022771"/>
    </source>
</evidence>
<name>A0AAD8JCC1_9APIA</name>
<keyword evidence="4" id="KW-0862">Zinc</keyword>
<dbReference type="Proteomes" id="UP001237642">
    <property type="component" value="Unassembled WGS sequence"/>
</dbReference>
<dbReference type="AlphaFoldDB" id="A0AAD8JCC1"/>
<dbReference type="Pfam" id="PF23380">
    <property type="entry name" value="VIN3_C"/>
    <property type="match status" value="1"/>
</dbReference>
<dbReference type="Pfam" id="PF07227">
    <property type="entry name" value="PHD_Oberon"/>
    <property type="match status" value="1"/>
</dbReference>
<dbReference type="PANTHER" id="PTHR46286">
    <property type="entry name" value="VIN3-LIKE PROTEIN 2-RELATED"/>
    <property type="match status" value="1"/>
</dbReference>
<evidence type="ECO:0000259" key="7">
    <source>
        <dbReference type="PROSITE" id="PS50853"/>
    </source>
</evidence>
<feature type="compositionally biased region" description="Polar residues" evidence="6">
    <location>
        <begin position="419"/>
        <end position="429"/>
    </location>
</feature>
<keyword evidence="5" id="KW-0539">Nucleus</keyword>
<keyword evidence="9" id="KW-1185">Reference proteome</keyword>
<dbReference type="GO" id="GO:0010048">
    <property type="term" value="P:vernalization response"/>
    <property type="evidence" value="ECO:0007669"/>
    <property type="project" value="InterPro"/>
</dbReference>
<evidence type="ECO:0000256" key="6">
    <source>
        <dbReference type="SAM" id="MobiDB-lite"/>
    </source>
</evidence>
<dbReference type="InterPro" id="IPR058585">
    <property type="entry name" value="Fn3_VIN3"/>
</dbReference>
<accession>A0AAD8JCC1</accession>
<dbReference type="InterPro" id="IPR056990">
    <property type="entry name" value="VIN3-like_C"/>
</dbReference>
<evidence type="ECO:0000256" key="2">
    <source>
        <dbReference type="ARBA" id="ARBA00022723"/>
    </source>
</evidence>
<comment type="subcellular location">
    <subcellularLocation>
        <location evidence="1">Nucleus</location>
    </subcellularLocation>
</comment>
<dbReference type="CDD" id="cd15521">
    <property type="entry name" value="PHD_VIN3_plant"/>
    <property type="match status" value="1"/>
</dbReference>
<reference evidence="8" key="2">
    <citation type="submission" date="2023-05" db="EMBL/GenBank/DDBJ databases">
        <authorList>
            <person name="Schelkunov M.I."/>
        </authorList>
    </citation>
    <scope>NUCLEOTIDE SEQUENCE</scope>
    <source>
        <strain evidence="8">Hsosn_3</strain>
        <tissue evidence="8">Leaf</tissue>
    </source>
</reference>
<feature type="region of interest" description="Disordered" evidence="6">
    <location>
        <begin position="64"/>
        <end position="88"/>
    </location>
</feature>
<dbReference type="InterPro" id="IPR013783">
    <property type="entry name" value="Ig-like_fold"/>
</dbReference>
<feature type="region of interest" description="Disordered" evidence="6">
    <location>
        <begin position="419"/>
        <end position="439"/>
    </location>
</feature>
<proteinExistence type="predicted"/>
<feature type="compositionally biased region" description="Polar residues" evidence="6">
    <location>
        <begin position="509"/>
        <end position="527"/>
    </location>
</feature>
<dbReference type="CDD" id="cd00063">
    <property type="entry name" value="FN3"/>
    <property type="match status" value="1"/>
</dbReference>
<keyword evidence="2" id="KW-0479">Metal-binding</keyword>
<evidence type="ECO:0000256" key="4">
    <source>
        <dbReference type="ARBA" id="ARBA00022833"/>
    </source>
</evidence>
<feature type="region of interest" description="Disordered" evidence="6">
    <location>
        <begin position="500"/>
        <end position="549"/>
    </location>
</feature>
<keyword evidence="3" id="KW-0863">Zinc-finger</keyword>
<dbReference type="GO" id="GO:0008270">
    <property type="term" value="F:zinc ion binding"/>
    <property type="evidence" value="ECO:0007669"/>
    <property type="project" value="UniProtKB-KW"/>
</dbReference>
<evidence type="ECO:0000313" key="9">
    <source>
        <dbReference type="Proteomes" id="UP001237642"/>
    </source>
</evidence>
<protein>
    <submittedName>
        <fullName evidence="8">Fibronectin type-III domain-containing protein</fullName>
    </submittedName>
</protein>
<feature type="region of interest" description="Disordered" evidence="6">
    <location>
        <begin position="564"/>
        <end position="587"/>
    </location>
</feature>
<sequence length="689" mass="76487">MDAASIEGFVNDPSKCSNLSIAEKRELVYGLSNWTNGAQELLNSWSRQEILEILSAEIGKERKYTEPSATTGQRSAKRQRKADHPNRIPVTTNNLSIISVNDDLVETVSCKNSACRAKICREDAFCRRCSCCICHQYDDNKDPSLWLTCNSEHPFQSKSCGMSCHLECALKHEKSGISKDEQDTGLNGSFNCLSCGKVNDLLGCLRKQIATARDTRRVDILCYRIFLSHKLLTGTRHYQKLYEIVDEAMKKLETDVGPFSGLPVKMARGIVNRLSSGPEVQRLCSSAIELLDLIPSDTGFRMSSNLAVQGIRFEDVGTSSVTVIINYKDPPLGKMSGYTLWHRKVDEVDYQAEPTCTLFESNARFPLSGLSPATTYLFKVVYFDDNKKLRTSEAQIKTCCDEAPNPKGLELERSISPTTNCSSLSNPSSVEDESNHQVKSCTNENVPYSKTSGNNVNSNTSYNGGINHNASDQRGPQGVPVSLLNEEQVLGKINSRPNLVNLEDKHSSEGPNTEVTSPRSGVNTHIQSDMEIPPSGQSSDTGLPNTPCKMEKFKEGIARSIRPVLSKDLDTGSGKDDNQQNGNSIMKKCTERGNDKCRETDDKEFGYYVKVIRWLECDGHIEKSFREKFLTWYSLRATLEQVKVVKVFVDTLIEDPSSLAGQLVDTFTDVISSKRPSAAPVGLCLRLFH</sequence>
<evidence type="ECO:0000256" key="1">
    <source>
        <dbReference type="ARBA" id="ARBA00004123"/>
    </source>
</evidence>
<evidence type="ECO:0000256" key="5">
    <source>
        <dbReference type="ARBA" id="ARBA00023242"/>
    </source>
</evidence>
<organism evidence="8 9">
    <name type="scientific">Heracleum sosnowskyi</name>
    <dbReference type="NCBI Taxonomy" id="360622"/>
    <lineage>
        <taxon>Eukaryota</taxon>
        <taxon>Viridiplantae</taxon>
        <taxon>Streptophyta</taxon>
        <taxon>Embryophyta</taxon>
        <taxon>Tracheophyta</taxon>
        <taxon>Spermatophyta</taxon>
        <taxon>Magnoliopsida</taxon>
        <taxon>eudicotyledons</taxon>
        <taxon>Gunneridae</taxon>
        <taxon>Pentapetalae</taxon>
        <taxon>asterids</taxon>
        <taxon>campanulids</taxon>
        <taxon>Apiales</taxon>
        <taxon>Apiaceae</taxon>
        <taxon>Apioideae</taxon>
        <taxon>apioid superclade</taxon>
        <taxon>Tordylieae</taxon>
        <taxon>Tordyliinae</taxon>
        <taxon>Heracleum</taxon>
    </lineage>
</organism>
<dbReference type="PANTHER" id="PTHR46286:SF2">
    <property type="entry name" value="VIN3-LIKE PROTEIN 2"/>
    <property type="match status" value="1"/>
</dbReference>
<dbReference type="SUPFAM" id="SSF49265">
    <property type="entry name" value="Fibronectin type III"/>
    <property type="match status" value="1"/>
</dbReference>
<dbReference type="InterPro" id="IPR032881">
    <property type="entry name" value="Oberon-like_PHD"/>
</dbReference>
<gene>
    <name evidence="8" type="ORF">POM88_009670</name>
</gene>
<feature type="domain" description="Fibronectin type-III" evidence="7">
    <location>
        <begin position="307"/>
        <end position="403"/>
    </location>
</feature>
<dbReference type="EMBL" id="JAUIZM010000002">
    <property type="protein sequence ID" value="KAK1399807.1"/>
    <property type="molecule type" value="Genomic_DNA"/>
</dbReference>
<dbReference type="Gene3D" id="2.60.40.10">
    <property type="entry name" value="Immunoglobulins"/>
    <property type="match status" value="1"/>
</dbReference>